<dbReference type="AlphaFoldDB" id="A0A5N0UVV6"/>
<evidence type="ECO:0000256" key="1">
    <source>
        <dbReference type="SAM" id="Phobius"/>
    </source>
</evidence>
<protein>
    <recommendedName>
        <fullName evidence="4">DoxX family protein</fullName>
    </recommendedName>
</protein>
<dbReference type="Proteomes" id="UP000319769">
    <property type="component" value="Unassembled WGS sequence"/>
</dbReference>
<name>A0A5N0UVV6_9PSEU</name>
<dbReference type="RefSeq" id="WP_144751512.1">
    <property type="nucleotide sequence ID" value="NZ_VMNW02000051.1"/>
</dbReference>
<feature type="transmembrane region" description="Helical" evidence="1">
    <location>
        <begin position="12"/>
        <end position="32"/>
    </location>
</feature>
<reference evidence="2" key="1">
    <citation type="submission" date="2019-09" db="EMBL/GenBank/DDBJ databases">
        <authorList>
            <person name="Teo W.F.A."/>
            <person name="Duangmal K."/>
        </authorList>
    </citation>
    <scope>NUCLEOTIDE SEQUENCE [LARGE SCALE GENOMIC DNA]</scope>
    <source>
        <strain evidence="2">K81G1</strain>
    </source>
</reference>
<comment type="caution">
    <text evidence="2">The sequence shown here is derived from an EMBL/GenBank/DDBJ whole genome shotgun (WGS) entry which is preliminary data.</text>
</comment>
<feature type="transmembrane region" description="Helical" evidence="1">
    <location>
        <begin position="44"/>
        <end position="67"/>
    </location>
</feature>
<dbReference type="EMBL" id="VMNW02000051">
    <property type="protein sequence ID" value="KAA9156192.1"/>
    <property type="molecule type" value="Genomic_DNA"/>
</dbReference>
<feature type="transmembrane region" description="Helical" evidence="1">
    <location>
        <begin position="103"/>
        <end position="128"/>
    </location>
</feature>
<evidence type="ECO:0000313" key="3">
    <source>
        <dbReference type="Proteomes" id="UP000319769"/>
    </source>
</evidence>
<dbReference type="OrthoDB" id="4319615at2"/>
<keyword evidence="1" id="KW-0472">Membrane</keyword>
<gene>
    <name evidence="2" type="ORF">FPZ12_028095</name>
</gene>
<keyword evidence="3" id="KW-1185">Reference proteome</keyword>
<accession>A0A5N0UVV6</accession>
<organism evidence="2 3">
    <name type="scientific">Amycolatopsis acidicola</name>
    <dbReference type="NCBI Taxonomy" id="2596893"/>
    <lineage>
        <taxon>Bacteria</taxon>
        <taxon>Bacillati</taxon>
        <taxon>Actinomycetota</taxon>
        <taxon>Actinomycetes</taxon>
        <taxon>Pseudonocardiales</taxon>
        <taxon>Pseudonocardiaceae</taxon>
        <taxon>Amycolatopsis</taxon>
    </lineage>
</organism>
<proteinExistence type="predicted"/>
<sequence>MGERWGALPVWARWLLAVYLAGFLEGTGAHLLDLARSGLHAYDAYPLVFRVFFVCLVFLDPLTAVLIALARRAGVWLAAAVMVVDVGGNWIGNAGRVGEVPLFPVGLGPITLFGLFVFGCTVPLHRVLTRELYSPKRE</sequence>
<evidence type="ECO:0008006" key="4">
    <source>
        <dbReference type="Google" id="ProtNLM"/>
    </source>
</evidence>
<evidence type="ECO:0000313" key="2">
    <source>
        <dbReference type="EMBL" id="KAA9156192.1"/>
    </source>
</evidence>
<feature type="transmembrane region" description="Helical" evidence="1">
    <location>
        <begin position="74"/>
        <end position="91"/>
    </location>
</feature>
<keyword evidence="1" id="KW-0812">Transmembrane</keyword>
<keyword evidence="1" id="KW-1133">Transmembrane helix</keyword>